<dbReference type="AlphaFoldDB" id="A0A0C9WKR3"/>
<accession>A0A0C9WKR3</accession>
<sequence>RTIWKYNSIYHLLSEHSLENEDNTNNNPEKTALPKVPGQMTVDMFISWKEEVFLKITPQVTTQYREKYKDIPNSNSMEIIKEELKGDSAQTLSIMEPGGKRRRK</sequence>
<reference evidence="2" key="2">
    <citation type="submission" date="2015-01" db="EMBL/GenBank/DDBJ databases">
        <title>Evolutionary Origins and Diversification of the Mycorrhizal Mutualists.</title>
        <authorList>
            <consortium name="DOE Joint Genome Institute"/>
            <consortium name="Mycorrhizal Genomics Consortium"/>
            <person name="Kohler A."/>
            <person name="Kuo A."/>
            <person name="Nagy L.G."/>
            <person name="Floudas D."/>
            <person name="Copeland A."/>
            <person name="Barry K.W."/>
            <person name="Cichocki N."/>
            <person name="Veneault-Fourrey C."/>
            <person name="LaButti K."/>
            <person name="Lindquist E.A."/>
            <person name="Lipzen A."/>
            <person name="Lundell T."/>
            <person name="Morin E."/>
            <person name="Murat C."/>
            <person name="Riley R."/>
            <person name="Ohm R."/>
            <person name="Sun H."/>
            <person name="Tunlid A."/>
            <person name="Henrissat B."/>
            <person name="Grigoriev I.V."/>
            <person name="Hibbett D.S."/>
            <person name="Martin F."/>
        </authorList>
    </citation>
    <scope>NUCLEOTIDE SEQUENCE [LARGE SCALE GENOMIC DNA]</scope>
    <source>
        <strain evidence="2">LaAM-08-1</strain>
    </source>
</reference>
<dbReference type="HOGENOM" id="CLU_155376_0_0_1"/>
<dbReference type="EMBL" id="KN839506">
    <property type="protein sequence ID" value="KIJ89685.1"/>
    <property type="molecule type" value="Genomic_DNA"/>
</dbReference>
<name>A0A0C9WKR3_9AGAR</name>
<protein>
    <submittedName>
        <fullName evidence="1">Uncharacterized protein</fullName>
    </submittedName>
</protein>
<keyword evidence="2" id="KW-1185">Reference proteome</keyword>
<dbReference type="OrthoDB" id="2659442at2759"/>
<organism evidence="1 2">
    <name type="scientific">Laccaria amethystina LaAM-08-1</name>
    <dbReference type="NCBI Taxonomy" id="1095629"/>
    <lineage>
        <taxon>Eukaryota</taxon>
        <taxon>Fungi</taxon>
        <taxon>Dikarya</taxon>
        <taxon>Basidiomycota</taxon>
        <taxon>Agaricomycotina</taxon>
        <taxon>Agaricomycetes</taxon>
        <taxon>Agaricomycetidae</taxon>
        <taxon>Agaricales</taxon>
        <taxon>Agaricineae</taxon>
        <taxon>Hydnangiaceae</taxon>
        <taxon>Laccaria</taxon>
    </lineage>
</organism>
<proteinExistence type="predicted"/>
<evidence type="ECO:0000313" key="2">
    <source>
        <dbReference type="Proteomes" id="UP000054477"/>
    </source>
</evidence>
<evidence type="ECO:0000313" key="1">
    <source>
        <dbReference type="EMBL" id="KIJ89685.1"/>
    </source>
</evidence>
<feature type="non-terminal residue" evidence="1">
    <location>
        <position position="1"/>
    </location>
</feature>
<dbReference type="Proteomes" id="UP000054477">
    <property type="component" value="Unassembled WGS sequence"/>
</dbReference>
<reference evidence="1 2" key="1">
    <citation type="submission" date="2014-04" db="EMBL/GenBank/DDBJ databases">
        <authorList>
            <consortium name="DOE Joint Genome Institute"/>
            <person name="Kuo A."/>
            <person name="Kohler A."/>
            <person name="Nagy L.G."/>
            <person name="Floudas D."/>
            <person name="Copeland A."/>
            <person name="Barry K.W."/>
            <person name="Cichocki N."/>
            <person name="Veneault-Fourrey C."/>
            <person name="LaButti K."/>
            <person name="Lindquist E.A."/>
            <person name="Lipzen A."/>
            <person name="Lundell T."/>
            <person name="Morin E."/>
            <person name="Murat C."/>
            <person name="Sun H."/>
            <person name="Tunlid A."/>
            <person name="Henrissat B."/>
            <person name="Grigoriev I.V."/>
            <person name="Hibbett D.S."/>
            <person name="Martin F."/>
            <person name="Nordberg H.P."/>
            <person name="Cantor M.N."/>
            <person name="Hua S.X."/>
        </authorList>
    </citation>
    <scope>NUCLEOTIDE SEQUENCE [LARGE SCALE GENOMIC DNA]</scope>
    <source>
        <strain evidence="1 2">LaAM-08-1</strain>
    </source>
</reference>
<gene>
    <name evidence="1" type="ORF">K443DRAFT_117650</name>
</gene>